<dbReference type="Gene3D" id="3.40.50.300">
    <property type="entry name" value="P-loop containing nucleotide triphosphate hydrolases"/>
    <property type="match status" value="1"/>
</dbReference>
<sequence>MKTYQLLGGLIRYRLFYQLRSIAIGLILDAAILASGLWMQDLFNTLSARQPHFDGHLWWLLLLIISASLLQMGGQFIGFDNTLKTHYPVRGLMMRNVLARLFQLPAASALAVSPGEAMNTLRDDTEVVAYGPGIGLLGQVVMVVIAVVILIRLNALLTLLVLASLVLIVLIAQRWQKKIATYREANRNATGYVTGMISEILSAVQAIQVAQAEKTVMEHFRTINAQRLHTQLRDRLLNDTVDAILGNIAGLGTGLILFLAAIFAYSNHLQVGDITLFIAYIGFITNFLLNIGGTLTNYTRTTISFRRLLTLMQGGKTLVEPHSLSEKHLEVRQQVQAEPLQTLRVTNLTYRYPESGRGIEGISFQIQQGTVTALVGRVGAGKTTLVRSLLGLLPHTEGEIYWNETLIEQPDEFFVPPQAGYTPQVPHLFSSTLQENLSVGRLTDEELLQKAAYLAVFEKDVAGFPDGMQTEIGTNGMKLSGGQVQRTAAARMLLGQAQVLVMDDLSSALDGRTEQLLWERLLHEQKGTQTYLVISHRRAILEQADQILLLEDGRISDQGTLNDLLKRSATMRSLFRQQSSEETIPA</sequence>
<feature type="domain" description="ABC transmembrane type-1" evidence="9">
    <location>
        <begin position="21"/>
        <end position="300"/>
    </location>
</feature>
<dbReference type="Pfam" id="PF00664">
    <property type="entry name" value="ABC_membrane"/>
    <property type="match status" value="1"/>
</dbReference>
<dbReference type="GO" id="GO:0005524">
    <property type="term" value="F:ATP binding"/>
    <property type="evidence" value="ECO:0007669"/>
    <property type="project" value="UniProtKB-KW"/>
</dbReference>
<feature type="transmembrane region" description="Helical" evidence="7">
    <location>
        <begin position="57"/>
        <end position="77"/>
    </location>
</feature>
<keyword evidence="11" id="KW-1185">Reference proteome</keyword>
<dbReference type="GO" id="GO:0140359">
    <property type="term" value="F:ABC-type transporter activity"/>
    <property type="evidence" value="ECO:0007669"/>
    <property type="project" value="InterPro"/>
</dbReference>
<evidence type="ECO:0000259" key="9">
    <source>
        <dbReference type="PROSITE" id="PS50929"/>
    </source>
</evidence>
<dbReference type="SMART" id="SM00382">
    <property type="entry name" value="AAA"/>
    <property type="match status" value="1"/>
</dbReference>
<proteinExistence type="predicted"/>
<dbReference type="InterPro" id="IPR027417">
    <property type="entry name" value="P-loop_NTPase"/>
</dbReference>
<evidence type="ECO:0000259" key="8">
    <source>
        <dbReference type="PROSITE" id="PS50893"/>
    </source>
</evidence>
<name>A0A402A4G4_9CHLR</name>
<dbReference type="GO" id="GO:0016887">
    <property type="term" value="F:ATP hydrolysis activity"/>
    <property type="evidence" value="ECO:0007669"/>
    <property type="project" value="InterPro"/>
</dbReference>
<dbReference type="Pfam" id="PF00005">
    <property type="entry name" value="ABC_tran"/>
    <property type="match status" value="1"/>
</dbReference>
<keyword evidence="2 7" id="KW-0812">Transmembrane</keyword>
<dbReference type="CDD" id="cd03228">
    <property type="entry name" value="ABCC_MRP_Like"/>
    <property type="match status" value="1"/>
</dbReference>
<comment type="caution">
    <text evidence="10">The sequence shown here is derived from an EMBL/GenBank/DDBJ whole genome shotgun (WGS) entry which is preliminary data.</text>
</comment>
<reference evidence="11" key="1">
    <citation type="submission" date="2018-12" db="EMBL/GenBank/DDBJ databases">
        <title>Tengunoibacter tsumagoiensis gen. nov., sp. nov., Dictyobacter kobayashii sp. nov., D. alpinus sp. nov., and D. joshuensis sp. nov. and description of Dictyobacteraceae fam. nov. within the order Ktedonobacterales isolated from Tengu-no-mugimeshi.</title>
        <authorList>
            <person name="Wang C.M."/>
            <person name="Zheng Y."/>
            <person name="Sakai Y."/>
            <person name="Toyoda A."/>
            <person name="Minakuchi Y."/>
            <person name="Abe K."/>
            <person name="Yokota A."/>
            <person name="Yabe S."/>
        </authorList>
    </citation>
    <scope>NUCLEOTIDE SEQUENCE [LARGE SCALE GENOMIC DNA]</scope>
    <source>
        <strain evidence="11">Uno3</strain>
    </source>
</reference>
<feature type="transmembrane region" description="Helical" evidence="7">
    <location>
        <begin position="15"/>
        <end position="37"/>
    </location>
</feature>
<dbReference type="PROSITE" id="PS50929">
    <property type="entry name" value="ABC_TM1F"/>
    <property type="match status" value="1"/>
</dbReference>
<organism evidence="10 11">
    <name type="scientific">Tengunoibacter tsumagoiensis</name>
    <dbReference type="NCBI Taxonomy" id="2014871"/>
    <lineage>
        <taxon>Bacteria</taxon>
        <taxon>Bacillati</taxon>
        <taxon>Chloroflexota</taxon>
        <taxon>Ktedonobacteria</taxon>
        <taxon>Ktedonobacterales</taxon>
        <taxon>Dictyobacteraceae</taxon>
        <taxon>Tengunoibacter</taxon>
    </lineage>
</organism>
<keyword evidence="6 7" id="KW-0472">Membrane</keyword>
<dbReference type="RefSeq" id="WP_126581443.1">
    <property type="nucleotide sequence ID" value="NZ_BIFR01000001.1"/>
</dbReference>
<dbReference type="EMBL" id="BIFR01000001">
    <property type="protein sequence ID" value="GCE13959.1"/>
    <property type="molecule type" value="Genomic_DNA"/>
</dbReference>
<feature type="domain" description="ABC transporter" evidence="8">
    <location>
        <begin position="343"/>
        <end position="577"/>
    </location>
</feature>
<protein>
    <submittedName>
        <fullName evidence="10">HlyB/MsbA family ABC transporter</fullName>
    </submittedName>
</protein>
<dbReference type="PROSITE" id="PS50893">
    <property type="entry name" value="ABC_TRANSPORTER_2"/>
    <property type="match status" value="1"/>
</dbReference>
<dbReference type="PANTHER" id="PTHR24221">
    <property type="entry name" value="ATP-BINDING CASSETTE SUB-FAMILY B"/>
    <property type="match status" value="1"/>
</dbReference>
<dbReference type="OrthoDB" id="9769115at2"/>
<accession>A0A402A4G4</accession>
<dbReference type="InterPro" id="IPR003439">
    <property type="entry name" value="ABC_transporter-like_ATP-bd"/>
</dbReference>
<evidence type="ECO:0000313" key="11">
    <source>
        <dbReference type="Proteomes" id="UP000287352"/>
    </source>
</evidence>
<dbReference type="SUPFAM" id="SSF90123">
    <property type="entry name" value="ABC transporter transmembrane region"/>
    <property type="match status" value="1"/>
</dbReference>
<dbReference type="Proteomes" id="UP000287352">
    <property type="component" value="Unassembled WGS sequence"/>
</dbReference>
<dbReference type="InterPro" id="IPR039421">
    <property type="entry name" value="Type_1_exporter"/>
</dbReference>
<keyword evidence="5 7" id="KW-1133">Transmembrane helix</keyword>
<evidence type="ECO:0000256" key="6">
    <source>
        <dbReference type="ARBA" id="ARBA00023136"/>
    </source>
</evidence>
<evidence type="ECO:0000313" key="10">
    <source>
        <dbReference type="EMBL" id="GCE13959.1"/>
    </source>
</evidence>
<dbReference type="Gene3D" id="1.20.1560.10">
    <property type="entry name" value="ABC transporter type 1, transmembrane domain"/>
    <property type="match status" value="1"/>
</dbReference>
<keyword evidence="3" id="KW-0547">Nucleotide-binding</keyword>
<dbReference type="InterPro" id="IPR036640">
    <property type="entry name" value="ABC1_TM_sf"/>
</dbReference>
<dbReference type="InterPro" id="IPR011527">
    <property type="entry name" value="ABC1_TM_dom"/>
</dbReference>
<dbReference type="SUPFAM" id="SSF52540">
    <property type="entry name" value="P-loop containing nucleoside triphosphate hydrolases"/>
    <property type="match status" value="1"/>
</dbReference>
<dbReference type="InterPro" id="IPR003593">
    <property type="entry name" value="AAA+_ATPase"/>
</dbReference>
<feature type="transmembrane region" description="Helical" evidence="7">
    <location>
        <begin position="127"/>
        <end position="149"/>
    </location>
</feature>
<evidence type="ECO:0000256" key="5">
    <source>
        <dbReference type="ARBA" id="ARBA00022989"/>
    </source>
</evidence>
<gene>
    <name evidence="10" type="ORF">KTT_38180</name>
</gene>
<keyword evidence="4" id="KW-0067">ATP-binding</keyword>
<dbReference type="GO" id="GO:0005886">
    <property type="term" value="C:plasma membrane"/>
    <property type="evidence" value="ECO:0007669"/>
    <property type="project" value="UniProtKB-SubCell"/>
</dbReference>
<evidence type="ECO:0000256" key="1">
    <source>
        <dbReference type="ARBA" id="ARBA00004651"/>
    </source>
</evidence>
<evidence type="ECO:0000256" key="7">
    <source>
        <dbReference type="SAM" id="Phobius"/>
    </source>
</evidence>
<dbReference type="PANTHER" id="PTHR24221:SF423">
    <property type="entry name" value="ABC TRANSPORTER"/>
    <property type="match status" value="1"/>
</dbReference>
<evidence type="ECO:0000256" key="2">
    <source>
        <dbReference type="ARBA" id="ARBA00022692"/>
    </source>
</evidence>
<dbReference type="AlphaFoldDB" id="A0A402A4G4"/>
<feature type="transmembrane region" description="Helical" evidence="7">
    <location>
        <begin position="243"/>
        <end position="265"/>
    </location>
</feature>
<comment type="subcellular location">
    <subcellularLocation>
        <location evidence="1">Cell membrane</location>
        <topology evidence="1">Multi-pass membrane protein</topology>
    </subcellularLocation>
</comment>
<evidence type="ECO:0000256" key="4">
    <source>
        <dbReference type="ARBA" id="ARBA00022840"/>
    </source>
</evidence>
<feature type="transmembrane region" description="Helical" evidence="7">
    <location>
        <begin position="277"/>
        <end position="298"/>
    </location>
</feature>
<evidence type="ECO:0000256" key="3">
    <source>
        <dbReference type="ARBA" id="ARBA00022741"/>
    </source>
</evidence>
<feature type="transmembrane region" description="Helical" evidence="7">
    <location>
        <begin position="155"/>
        <end position="173"/>
    </location>
</feature>